<evidence type="ECO:0000256" key="3">
    <source>
        <dbReference type="ARBA" id="ARBA00022840"/>
    </source>
</evidence>
<accession>A0A1F2WSB5</accession>
<protein>
    <recommendedName>
        <fullName evidence="4">CoA-binding domain-containing protein</fullName>
    </recommendedName>
</protein>
<keyword evidence="1" id="KW-0436">Ligase</keyword>
<dbReference type="Pfam" id="PF13607">
    <property type="entry name" value="Succ_CoA_lig"/>
    <property type="match status" value="1"/>
</dbReference>
<dbReference type="SUPFAM" id="SSF51735">
    <property type="entry name" value="NAD(P)-binding Rossmann-fold domains"/>
    <property type="match status" value="1"/>
</dbReference>
<dbReference type="Gene3D" id="3.40.50.261">
    <property type="entry name" value="Succinyl-CoA synthetase domains"/>
    <property type="match status" value="2"/>
</dbReference>
<evidence type="ECO:0000313" key="6">
    <source>
        <dbReference type="Proteomes" id="UP000177876"/>
    </source>
</evidence>
<evidence type="ECO:0000259" key="4">
    <source>
        <dbReference type="SMART" id="SM00881"/>
    </source>
</evidence>
<dbReference type="GO" id="GO:0016874">
    <property type="term" value="F:ligase activity"/>
    <property type="evidence" value="ECO:0007669"/>
    <property type="project" value="UniProtKB-KW"/>
</dbReference>
<keyword evidence="2" id="KW-0547">Nucleotide-binding</keyword>
<dbReference type="SMART" id="SM00881">
    <property type="entry name" value="CoA_binding"/>
    <property type="match status" value="1"/>
</dbReference>
<dbReference type="Gene3D" id="3.40.50.720">
    <property type="entry name" value="NAD(P)-binding Rossmann-like Domain"/>
    <property type="match status" value="1"/>
</dbReference>
<dbReference type="AlphaFoldDB" id="A0A1F2WSB5"/>
<name>A0A1F2WSB5_9ACTN</name>
<dbReference type="InterPro" id="IPR003781">
    <property type="entry name" value="CoA-bd"/>
</dbReference>
<sequence length="522" mass="56588">MPSFEREFDKLFNPRSIAIVGASNLPGKWGSMMPLNMIGGGYRGKLFMVNPREKMVLGFPAHASLKEIDEEIDLLVVAIPARKVGDIMEEAVEKGIKNAVVVSSNFAEVGEEGTQLERRLSEIANAGGITIVGPNTMGIYSASSDLCCMGAPVYPLKGSVGFISQSGNLGIQLMGWGQRRGIGFSRFVGSGNAANTDIVDFLEYLGDDPITKTIILYIEGLKDGRRFLDAACRITPNKPVIALKAGKGSQGQGAVLSHTGSLAGEFALFRGMMEQAGIVEAETTEELVDLAATFSALPVPKGNRVGVMTLGGGWGVAAADVFDREGLEMATLPESVIEELDKTLPKFWSRRNPVDIVGNVNRANHFKVLNALASSDAVDIVISMGTLLGRNFWIENMLKTTIRPLINMIRFHTTRLPLFQLSILKGFREAVSRRSESNPEGSGGINPSEALQWRDSVFISHMRELMREEKKPIITVAVNEGERSASSHMRNSGIFTAATPERAVRAAGKLATYARFLSSHRK</sequence>
<reference evidence="5 6" key="1">
    <citation type="journal article" date="2016" name="Nat. Commun.">
        <title>Thousands of microbial genomes shed light on interconnected biogeochemical processes in an aquifer system.</title>
        <authorList>
            <person name="Anantharaman K."/>
            <person name="Brown C.T."/>
            <person name="Hug L.A."/>
            <person name="Sharon I."/>
            <person name="Castelle C.J."/>
            <person name="Probst A.J."/>
            <person name="Thomas B.C."/>
            <person name="Singh A."/>
            <person name="Wilkins M.J."/>
            <person name="Karaoz U."/>
            <person name="Brodie E.L."/>
            <person name="Williams K.H."/>
            <person name="Hubbard S.S."/>
            <person name="Banfield J.F."/>
        </authorList>
    </citation>
    <scope>NUCLEOTIDE SEQUENCE [LARGE SCALE GENOMIC DNA]</scope>
</reference>
<evidence type="ECO:0000313" key="5">
    <source>
        <dbReference type="EMBL" id="OFW59784.1"/>
    </source>
</evidence>
<comment type="caution">
    <text evidence="5">The sequence shown here is derived from an EMBL/GenBank/DDBJ whole genome shotgun (WGS) entry which is preliminary data.</text>
</comment>
<dbReference type="InterPro" id="IPR051538">
    <property type="entry name" value="Acyl-CoA_Synth/Transferase"/>
</dbReference>
<evidence type="ECO:0000256" key="1">
    <source>
        <dbReference type="ARBA" id="ARBA00022598"/>
    </source>
</evidence>
<dbReference type="GO" id="GO:0005524">
    <property type="term" value="F:ATP binding"/>
    <property type="evidence" value="ECO:0007669"/>
    <property type="project" value="UniProtKB-KW"/>
</dbReference>
<dbReference type="InterPro" id="IPR032875">
    <property type="entry name" value="Succ_CoA_lig_flav_dom"/>
</dbReference>
<proteinExistence type="predicted"/>
<dbReference type="Pfam" id="PF13380">
    <property type="entry name" value="CoA_binding_2"/>
    <property type="match status" value="1"/>
</dbReference>
<dbReference type="InterPro" id="IPR016102">
    <property type="entry name" value="Succinyl-CoA_synth-like"/>
</dbReference>
<evidence type="ECO:0000256" key="2">
    <source>
        <dbReference type="ARBA" id="ARBA00022741"/>
    </source>
</evidence>
<dbReference type="EMBL" id="MELK01000010">
    <property type="protein sequence ID" value="OFW59784.1"/>
    <property type="molecule type" value="Genomic_DNA"/>
</dbReference>
<dbReference type="SUPFAM" id="SSF52210">
    <property type="entry name" value="Succinyl-CoA synthetase domains"/>
    <property type="match status" value="3"/>
</dbReference>
<dbReference type="InterPro" id="IPR036291">
    <property type="entry name" value="NAD(P)-bd_dom_sf"/>
</dbReference>
<dbReference type="STRING" id="1797197.A2Y75_07895"/>
<dbReference type="PANTHER" id="PTHR43334:SF2">
    <property type="entry name" value="ACETATE--COA LIGASE [ADP-FORMING]"/>
    <property type="match status" value="1"/>
</dbReference>
<dbReference type="Proteomes" id="UP000177876">
    <property type="component" value="Unassembled WGS sequence"/>
</dbReference>
<organism evidence="5 6">
    <name type="scientific">Candidatus Solincola sediminis</name>
    <dbReference type="NCBI Taxonomy" id="1797199"/>
    <lineage>
        <taxon>Bacteria</taxon>
        <taxon>Bacillati</taxon>
        <taxon>Actinomycetota</taxon>
        <taxon>Candidatus Geothermincolia</taxon>
        <taxon>Candidatus Geothermincolales</taxon>
        <taxon>Candidatus Geothermincolaceae</taxon>
        <taxon>Candidatus Solincola</taxon>
    </lineage>
</organism>
<dbReference type="PANTHER" id="PTHR43334">
    <property type="entry name" value="ACETATE--COA LIGASE [ADP-FORMING]"/>
    <property type="match status" value="1"/>
</dbReference>
<gene>
    <name evidence="5" type="ORF">A2Y75_07895</name>
</gene>
<keyword evidence="3" id="KW-0067">ATP-binding</keyword>
<feature type="domain" description="CoA-binding" evidence="4">
    <location>
        <begin position="11"/>
        <end position="106"/>
    </location>
</feature>